<sequence length="97" mass="10064">MFSLSSQAVKGMLANPNEPVSNLSYFDCIESVMENSKVLGESMAGISQNCKTGDVPAFGGCVGVASKALCGLTEAAGQVRTCYEVPALDLPDILCVI</sequence>
<dbReference type="Ensembl" id="ENSHHUT00000038781.1">
    <property type="protein sequence ID" value="ENSHHUP00000037300.1"/>
    <property type="gene ID" value="ENSHHUG00000023358.1"/>
</dbReference>
<dbReference type="STRING" id="62062.ENSHHUP00000037300"/>
<dbReference type="GO" id="GO:0005737">
    <property type="term" value="C:cytoplasm"/>
    <property type="evidence" value="ECO:0007669"/>
    <property type="project" value="TreeGrafter"/>
</dbReference>
<dbReference type="Gene3D" id="1.20.1420.10">
    <property type="entry name" value="Talin, central domain"/>
    <property type="match status" value="1"/>
</dbReference>
<protein>
    <submittedName>
        <fullName evidence="1">Uncharacterized protein</fullName>
    </submittedName>
</protein>
<dbReference type="GO" id="GO:0030036">
    <property type="term" value="P:actin cytoskeleton organization"/>
    <property type="evidence" value="ECO:0007669"/>
    <property type="project" value="TreeGrafter"/>
</dbReference>
<dbReference type="GeneTree" id="ENSGT00940000154699"/>
<dbReference type="PANTHER" id="PTHR19981:SF34">
    <property type="entry name" value="TALIN-2"/>
    <property type="match status" value="1"/>
</dbReference>
<dbReference type="GO" id="GO:0005925">
    <property type="term" value="C:focal adhesion"/>
    <property type="evidence" value="ECO:0007669"/>
    <property type="project" value="TreeGrafter"/>
</dbReference>
<proteinExistence type="predicted"/>
<keyword evidence="2" id="KW-1185">Reference proteome</keyword>
<accession>A0A4W5MJ08</accession>
<dbReference type="GO" id="GO:0005178">
    <property type="term" value="F:integrin binding"/>
    <property type="evidence" value="ECO:0007669"/>
    <property type="project" value="TreeGrafter"/>
</dbReference>
<reference evidence="1" key="2">
    <citation type="submission" date="2025-08" db="UniProtKB">
        <authorList>
            <consortium name="Ensembl"/>
        </authorList>
    </citation>
    <scope>IDENTIFICATION</scope>
</reference>
<name>A0A4W5MJ08_9TELE</name>
<evidence type="ECO:0000313" key="1">
    <source>
        <dbReference type="Ensembl" id="ENSHHUP00000037300.1"/>
    </source>
</evidence>
<dbReference type="Proteomes" id="UP000314982">
    <property type="component" value="Unassembled WGS sequence"/>
</dbReference>
<dbReference type="PANTHER" id="PTHR19981">
    <property type="entry name" value="TALIN"/>
    <property type="match status" value="1"/>
</dbReference>
<dbReference type="GO" id="GO:0005886">
    <property type="term" value="C:plasma membrane"/>
    <property type="evidence" value="ECO:0007669"/>
    <property type="project" value="TreeGrafter"/>
</dbReference>
<dbReference type="GO" id="GO:0098609">
    <property type="term" value="P:cell-cell adhesion"/>
    <property type="evidence" value="ECO:0007669"/>
    <property type="project" value="TreeGrafter"/>
</dbReference>
<reference evidence="1" key="3">
    <citation type="submission" date="2025-09" db="UniProtKB">
        <authorList>
            <consortium name="Ensembl"/>
        </authorList>
    </citation>
    <scope>IDENTIFICATION</scope>
</reference>
<evidence type="ECO:0000313" key="2">
    <source>
        <dbReference type="Proteomes" id="UP000314982"/>
    </source>
</evidence>
<dbReference type="AlphaFoldDB" id="A0A4W5MJ08"/>
<organism evidence="1 2">
    <name type="scientific">Hucho hucho</name>
    <name type="common">huchen</name>
    <dbReference type="NCBI Taxonomy" id="62062"/>
    <lineage>
        <taxon>Eukaryota</taxon>
        <taxon>Metazoa</taxon>
        <taxon>Chordata</taxon>
        <taxon>Craniata</taxon>
        <taxon>Vertebrata</taxon>
        <taxon>Euteleostomi</taxon>
        <taxon>Actinopterygii</taxon>
        <taxon>Neopterygii</taxon>
        <taxon>Teleostei</taxon>
        <taxon>Protacanthopterygii</taxon>
        <taxon>Salmoniformes</taxon>
        <taxon>Salmonidae</taxon>
        <taxon>Salmoninae</taxon>
        <taxon>Hucho</taxon>
    </lineage>
</organism>
<reference evidence="2" key="1">
    <citation type="submission" date="2018-06" db="EMBL/GenBank/DDBJ databases">
        <title>Genome assembly of Danube salmon.</title>
        <authorList>
            <person name="Macqueen D.J."/>
            <person name="Gundappa M.K."/>
        </authorList>
    </citation>
    <scope>NUCLEOTIDE SEQUENCE [LARGE SCALE GENOMIC DNA]</scope>
</reference>